<organism evidence="5 6">
    <name type="scientific">Halocalculus aciditolerans</name>
    <dbReference type="NCBI Taxonomy" id="1383812"/>
    <lineage>
        <taxon>Archaea</taxon>
        <taxon>Methanobacteriati</taxon>
        <taxon>Methanobacteriota</taxon>
        <taxon>Stenosarchaea group</taxon>
        <taxon>Halobacteria</taxon>
        <taxon>Halobacteriales</taxon>
        <taxon>Halobacteriaceae</taxon>
        <taxon>Halocalculus</taxon>
    </lineage>
</organism>
<dbReference type="Pfam" id="PF18204">
    <property type="entry name" value="PGF-CTERM"/>
    <property type="match status" value="1"/>
</dbReference>
<feature type="compositionally biased region" description="Low complexity" evidence="2">
    <location>
        <begin position="315"/>
        <end position="348"/>
    </location>
</feature>
<evidence type="ECO:0000259" key="4">
    <source>
        <dbReference type="Pfam" id="PF18204"/>
    </source>
</evidence>
<evidence type="ECO:0000313" key="5">
    <source>
        <dbReference type="EMBL" id="GGL58607.1"/>
    </source>
</evidence>
<keyword evidence="3" id="KW-0812">Transmembrane</keyword>
<dbReference type="OrthoDB" id="222566at2157"/>
<dbReference type="GO" id="GO:0005886">
    <property type="term" value="C:plasma membrane"/>
    <property type="evidence" value="ECO:0007669"/>
    <property type="project" value="UniProtKB-SubCell"/>
</dbReference>
<dbReference type="InterPro" id="IPR026371">
    <property type="entry name" value="PGF_CTERM"/>
</dbReference>
<keyword evidence="6" id="KW-1185">Reference proteome</keyword>
<feature type="compositionally biased region" description="Gly residues" evidence="2">
    <location>
        <begin position="163"/>
        <end position="174"/>
    </location>
</feature>
<keyword evidence="3" id="KW-0472">Membrane</keyword>
<evidence type="ECO:0000256" key="3">
    <source>
        <dbReference type="SAM" id="Phobius"/>
    </source>
</evidence>
<feature type="domain" description="PGF-CTERM archaeal protein-sorting signal" evidence="4">
    <location>
        <begin position="351"/>
        <end position="371"/>
    </location>
</feature>
<sequence>MPSRLVALALVVLAVGAVLGTAGAPGGGADKLSKGVYLEPAESANGQAYASYNSQGEVEVHVNGLLPDSTTTIDDLVVIGVQGNAKTPRGESGVPVWIEDGTPQVTFYRMDTREPIESAENAVELKRGGTMAVGVRVDAESPGTVLEQVTLHANVGNARERSSGGGGGGGGGGSPPALSPSGELDEGGSVSLRMSDGSTVQRVNVTMDGQSGRVEVRDLGGRPSGTPATHGSLVSVVEVDAPDPKAGNATVTFRVSKEVTERGVAPDNLVVEHYVNGTWRVLETTVTETKRGYQLTVETSGFSPFAVTELEQAGTTTSTTSTPTTTTATSTTSSTATATTAASSTTSTRSPGFGVGVGLVALLTAAVLALRCDRRD</sequence>
<evidence type="ECO:0000256" key="1">
    <source>
        <dbReference type="ARBA" id="ARBA00022729"/>
    </source>
</evidence>
<comment type="caution">
    <text evidence="5">The sequence shown here is derived from an EMBL/GenBank/DDBJ whole genome shotgun (WGS) entry which is preliminary data.</text>
</comment>
<protein>
    <recommendedName>
        <fullName evidence="4">PGF-CTERM archaeal protein-sorting signal domain-containing protein</fullName>
    </recommendedName>
</protein>
<keyword evidence="1" id="KW-0732">Signal</keyword>
<gene>
    <name evidence="5" type="ORF">GCM10009039_16070</name>
</gene>
<evidence type="ECO:0000313" key="6">
    <source>
        <dbReference type="Proteomes" id="UP000607197"/>
    </source>
</evidence>
<dbReference type="NCBIfam" id="TIGR04213">
    <property type="entry name" value="PGF_pre_PGF"/>
    <property type="match status" value="1"/>
</dbReference>
<accession>A0A830FIC1</accession>
<evidence type="ECO:0000256" key="2">
    <source>
        <dbReference type="SAM" id="MobiDB-lite"/>
    </source>
</evidence>
<reference evidence="5" key="2">
    <citation type="submission" date="2020-09" db="EMBL/GenBank/DDBJ databases">
        <authorList>
            <person name="Sun Q."/>
            <person name="Ohkuma M."/>
        </authorList>
    </citation>
    <scope>NUCLEOTIDE SEQUENCE</scope>
    <source>
        <strain evidence="5">JCM 19596</strain>
    </source>
</reference>
<name>A0A830FIC1_9EURY</name>
<dbReference type="GO" id="GO:0030115">
    <property type="term" value="C:S-layer"/>
    <property type="evidence" value="ECO:0007669"/>
    <property type="project" value="UniProtKB-SubCell"/>
</dbReference>
<dbReference type="AlphaFoldDB" id="A0A830FIC1"/>
<feature type="region of interest" description="Disordered" evidence="2">
    <location>
        <begin position="313"/>
        <end position="349"/>
    </location>
</feature>
<dbReference type="Proteomes" id="UP000607197">
    <property type="component" value="Unassembled WGS sequence"/>
</dbReference>
<feature type="transmembrane region" description="Helical" evidence="3">
    <location>
        <begin position="352"/>
        <end position="370"/>
    </location>
</feature>
<dbReference type="EMBL" id="BMPG01000002">
    <property type="protein sequence ID" value="GGL58607.1"/>
    <property type="molecule type" value="Genomic_DNA"/>
</dbReference>
<dbReference type="RefSeq" id="WP_188977717.1">
    <property type="nucleotide sequence ID" value="NZ_BMPG01000002.1"/>
</dbReference>
<feature type="region of interest" description="Disordered" evidence="2">
    <location>
        <begin position="155"/>
        <end position="199"/>
    </location>
</feature>
<keyword evidence="3" id="KW-1133">Transmembrane helix</keyword>
<proteinExistence type="predicted"/>
<dbReference type="InterPro" id="IPR026453">
    <property type="entry name" value="PGF_pre_PGF"/>
</dbReference>
<reference evidence="5" key="1">
    <citation type="journal article" date="2014" name="Int. J. Syst. Evol. Microbiol.">
        <title>Complete genome sequence of Corynebacterium casei LMG S-19264T (=DSM 44701T), isolated from a smear-ripened cheese.</title>
        <authorList>
            <consortium name="US DOE Joint Genome Institute (JGI-PGF)"/>
            <person name="Walter F."/>
            <person name="Albersmeier A."/>
            <person name="Kalinowski J."/>
            <person name="Ruckert C."/>
        </authorList>
    </citation>
    <scope>NUCLEOTIDE SEQUENCE</scope>
    <source>
        <strain evidence="5">JCM 19596</strain>
    </source>
</reference>
<dbReference type="NCBIfam" id="TIGR04126">
    <property type="entry name" value="PGF_CTERM"/>
    <property type="match status" value="1"/>
</dbReference>